<dbReference type="Pfam" id="PF00060">
    <property type="entry name" value="Lig_chan"/>
    <property type="match status" value="1"/>
</dbReference>
<comment type="similarity">
    <text evidence="2">Belongs to the glutamate-gated ion channel (TC 1.A.10.1) family.</text>
</comment>
<comment type="caution">
    <text evidence="12">The sequence shown here is derived from an EMBL/GenBank/DDBJ whole genome shotgun (WGS) entry which is preliminary data.</text>
</comment>
<dbReference type="Gene3D" id="3.40.190.10">
    <property type="entry name" value="Periplasmic binding protein-like II"/>
    <property type="match status" value="1"/>
</dbReference>
<reference evidence="12" key="1">
    <citation type="submission" date="2021-03" db="EMBL/GenBank/DDBJ databases">
        <title>Chromosome level genome of the anhydrobiotic midge Polypedilum vanderplanki.</title>
        <authorList>
            <person name="Yoshida Y."/>
            <person name="Kikawada T."/>
            <person name="Gusev O."/>
        </authorList>
    </citation>
    <scope>NUCLEOTIDE SEQUENCE</scope>
    <source>
        <strain evidence="12">NIAS01</strain>
        <tissue evidence="12">Whole body or cell culture</tissue>
    </source>
</reference>
<keyword evidence="6 9" id="KW-0472">Membrane</keyword>
<dbReference type="GO" id="GO:0015276">
    <property type="term" value="F:ligand-gated monoatomic ion channel activity"/>
    <property type="evidence" value="ECO:0007669"/>
    <property type="project" value="InterPro"/>
</dbReference>
<feature type="domain" description="Putative ionotropic receptor ligand binding" evidence="11">
    <location>
        <begin position="54"/>
        <end position="200"/>
    </location>
</feature>
<comment type="subcellular location">
    <subcellularLocation>
        <location evidence="1">Cell membrane</location>
        <topology evidence="1">Multi-pass membrane protein</topology>
    </subcellularLocation>
</comment>
<organism evidence="12 13">
    <name type="scientific">Polypedilum vanderplanki</name>
    <name type="common">Sleeping chironomid midge</name>
    <dbReference type="NCBI Taxonomy" id="319348"/>
    <lineage>
        <taxon>Eukaryota</taxon>
        <taxon>Metazoa</taxon>
        <taxon>Ecdysozoa</taxon>
        <taxon>Arthropoda</taxon>
        <taxon>Hexapoda</taxon>
        <taxon>Insecta</taxon>
        <taxon>Pterygota</taxon>
        <taxon>Neoptera</taxon>
        <taxon>Endopterygota</taxon>
        <taxon>Diptera</taxon>
        <taxon>Nematocera</taxon>
        <taxon>Chironomoidea</taxon>
        <taxon>Chironomidae</taxon>
        <taxon>Chironominae</taxon>
        <taxon>Polypedilum</taxon>
        <taxon>Polypedilum</taxon>
    </lineage>
</organism>
<evidence type="ECO:0000313" key="12">
    <source>
        <dbReference type="EMBL" id="KAG5684346.1"/>
    </source>
</evidence>
<dbReference type="EMBL" id="JADBJN010000001">
    <property type="protein sequence ID" value="KAG5684346.1"/>
    <property type="molecule type" value="Genomic_DNA"/>
</dbReference>
<name>A0A9J6CPU9_POLVA</name>
<dbReference type="InterPro" id="IPR056198">
    <property type="entry name" value="LBD_receptor"/>
</dbReference>
<dbReference type="SUPFAM" id="SSF53850">
    <property type="entry name" value="Periplasmic binding protein-like II"/>
    <property type="match status" value="1"/>
</dbReference>
<evidence type="ECO:0000256" key="8">
    <source>
        <dbReference type="ARBA" id="ARBA00023180"/>
    </source>
</evidence>
<keyword evidence="8" id="KW-0325">Glycoprotein</keyword>
<evidence type="ECO:0000256" key="2">
    <source>
        <dbReference type="ARBA" id="ARBA00008685"/>
    </source>
</evidence>
<evidence type="ECO:0000256" key="5">
    <source>
        <dbReference type="ARBA" id="ARBA00022989"/>
    </source>
</evidence>
<dbReference type="Pfam" id="PF24061">
    <property type="entry name" value="LBD_receptor"/>
    <property type="match status" value="1"/>
</dbReference>
<keyword evidence="13" id="KW-1185">Reference proteome</keyword>
<proteinExistence type="inferred from homology"/>
<evidence type="ECO:0000256" key="1">
    <source>
        <dbReference type="ARBA" id="ARBA00004651"/>
    </source>
</evidence>
<accession>A0A9J6CPU9</accession>
<dbReference type="PANTHER" id="PTHR42643">
    <property type="entry name" value="IONOTROPIC RECEPTOR 20A-RELATED"/>
    <property type="match status" value="1"/>
</dbReference>
<dbReference type="GO" id="GO:0005886">
    <property type="term" value="C:plasma membrane"/>
    <property type="evidence" value="ECO:0007669"/>
    <property type="project" value="UniProtKB-SubCell"/>
</dbReference>
<evidence type="ECO:0000259" key="10">
    <source>
        <dbReference type="Pfam" id="PF00060"/>
    </source>
</evidence>
<evidence type="ECO:0000259" key="11">
    <source>
        <dbReference type="Pfam" id="PF24061"/>
    </source>
</evidence>
<feature type="transmembrane region" description="Helical" evidence="9">
    <location>
        <begin position="582"/>
        <end position="601"/>
    </location>
</feature>
<gene>
    <name evidence="12" type="ORF">PVAND_013581</name>
</gene>
<dbReference type="OrthoDB" id="7739311at2759"/>
<evidence type="ECO:0000256" key="3">
    <source>
        <dbReference type="ARBA" id="ARBA00022475"/>
    </source>
</evidence>
<keyword evidence="3" id="KW-1003">Cell membrane</keyword>
<evidence type="ECO:0000256" key="7">
    <source>
        <dbReference type="ARBA" id="ARBA00023170"/>
    </source>
</evidence>
<sequence>MYTKNILLINLITIINSFKISVEQQKINDLVKVIDEILENEEIENTKITNIFNFSNATNEDFIKNLYQAIGSKVTIEEFPKIRNSAFKNPWFFNIFIIDSSEQFKAVNFTNYRFITGGYFIIIFENGTKENSHMIFKLLWELYIYNINLLRRENDTIIVETFIPFQPSKCNQTEPVEIAKYKNKKFITKPENFFPQKFRNFHCCPIKVITFETIGPAVLKQDFSNGTQKLFGRDIEIFNTMSELLNFKANIFYNSTYGGWGNINMKGEGYGAMMDVKLRGADLTFGNLNLKLERGIHLAYTIPYSADILLFMIPPSKQLSTFQKLLRPFDKLLWITLCCVLFIAILTITILELQSNEIRDFIIGQRVRAAYLNVLIALIGGAQNKLPRGNFGRFLLMIFLLFCLVIRTLYQGSLFRFLQSSATEKDPETIEEMAIERNFTFYMILSYSEFSRENVYMKGKIEVINPLRIKELLSNVLDQHFQGSLMLKISQVLYSNRERALHGQQLYKVCKEYFMVIPIVMYMPKNSFLIDPFNKLLLLFQQSGLLNYWTSINEDMKFLDFKTDTSDPKELTLEHLSGPFKILFVGCFISAFGFLIEILWFKMKRKRDNKRRNNSID</sequence>
<evidence type="ECO:0000313" key="13">
    <source>
        <dbReference type="Proteomes" id="UP001107558"/>
    </source>
</evidence>
<dbReference type="Proteomes" id="UP001107558">
    <property type="component" value="Chromosome 1"/>
</dbReference>
<dbReference type="AlphaFoldDB" id="A0A9J6CPU9"/>
<evidence type="ECO:0008006" key="14">
    <source>
        <dbReference type="Google" id="ProtNLM"/>
    </source>
</evidence>
<keyword evidence="4 9" id="KW-0812">Transmembrane</keyword>
<feature type="domain" description="Ionotropic glutamate receptor C-terminal" evidence="10">
    <location>
        <begin position="333"/>
        <end position="587"/>
    </location>
</feature>
<keyword evidence="7" id="KW-0675">Receptor</keyword>
<protein>
    <recommendedName>
        <fullName evidence="14">Ionotropic receptor</fullName>
    </recommendedName>
</protein>
<evidence type="ECO:0000256" key="6">
    <source>
        <dbReference type="ARBA" id="ARBA00023136"/>
    </source>
</evidence>
<keyword evidence="5 9" id="KW-1133">Transmembrane helix</keyword>
<dbReference type="Gene3D" id="1.10.287.70">
    <property type="match status" value="1"/>
</dbReference>
<feature type="transmembrane region" description="Helical" evidence="9">
    <location>
        <begin position="394"/>
        <end position="410"/>
    </location>
</feature>
<dbReference type="PANTHER" id="PTHR42643:SF30">
    <property type="entry name" value="IONOTROPIC RECEPTOR 40A-RELATED"/>
    <property type="match status" value="1"/>
</dbReference>
<dbReference type="InterPro" id="IPR001320">
    <property type="entry name" value="Iontro_rcpt_C"/>
</dbReference>
<dbReference type="InterPro" id="IPR052192">
    <property type="entry name" value="Insect_Ionotropic_Sensory_Rcpt"/>
</dbReference>
<feature type="transmembrane region" description="Helical" evidence="9">
    <location>
        <begin position="332"/>
        <end position="351"/>
    </location>
</feature>
<evidence type="ECO:0000256" key="9">
    <source>
        <dbReference type="SAM" id="Phobius"/>
    </source>
</evidence>
<evidence type="ECO:0000256" key="4">
    <source>
        <dbReference type="ARBA" id="ARBA00022692"/>
    </source>
</evidence>
<dbReference type="GO" id="GO:0050906">
    <property type="term" value="P:detection of stimulus involved in sensory perception"/>
    <property type="evidence" value="ECO:0007669"/>
    <property type="project" value="UniProtKB-ARBA"/>
</dbReference>